<dbReference type="Proteomes" id="UP000619244">
    <property type="component" value="Unassembled WGS sequence"/>
</dbReference>
<sequence length="180" mass="19095">MRAVRGTVRCGRLREARVRVTAVLAAALVLGAGSPAAALAPAAPGRSGTARAEADVAYHGSVVVRDGRVRVRVMPRNHGPDPLAGATLRLRWSEALADRQRLPDDCVRTGGRTVLCGTGALAANGVPGRRVDVTVRLRGEPSEVTVECDTVWRAGAALDRNPRNDRQRVLALDTGDTYVF</sequence>
<evidence type="ECO:0000313" key="2">
    <source>
        <dbReference type="EMBL" id="GGX83517.1"/>
    </source>
</evidence>
<evidence type="ECO:0000256" key="1">
    <source>
        <dbReference type="SAM" id="SignalP"/>
    </source>
</evidence>
<gene>
    <name evidence="2" type="ORF">GCM10010358_42310</name>
</gene>
<dbReference type="AlphaFoldDB" id="A0A918NNT4"/>
<dbReference type="EMBL" id="BMVU01000020">
    <property type="protein sequence ID" value="GGX83517.1"/>
    <property type="molecule type" value="Genomic_DNA"/>
</dbReference>
<accession>A0A918NNT4</accession>
<comment type="caution">
    <text evidence="2">The sequence shown here is derived from an EMBL/GenBank/DDBJ whole genome shotgun (WGS) entry which is preliminary data.</text>
</comment>
<proteinExistence type="predicted"/>
<keyword evidence="1" id="KW-0732">Signal</keyword>
<protein>
    <recommendedName>
        <fullName evidence="4">DUF11 domain-containing protein</fullName>
    </recommendedName>
</protein>
<reference evidence="2" key="2">
    <citation type="submission" date="2020-09" db="EMBL/GenBank/DDBJ databases">
        <authorList>
            <person name="Sun Q."/>
            <person name="Ohkuma M."/>
        </authorList>
    </citation>
    <scope>NUCLEOTIDE SEQUENCE</scope>
    <source>
        <strain evidence="2">JCM 4790</strain>
    </source>
</reference>
<feature type="signal peptide" evidence="1">
    <location>
        <begin position="1"/>
        <end position="38"/>
    </location>
</feature>
<evidence type="ECO:0008006" key="4">
    <source>
        <dbReference type="Google" id="ProtNLM"/>
    </source>
</evidence>
<evidence type="ECO:0000313" key="3">
    <source>
        <dbReference type="Proteomes" id="UP000619244"/>
    </source>
</evidence>
<name>A0A918NNT4_9ACTN</name>
<feature type="chain" id="PRO_5038689454" description="DUF11 domain-containing protein" evidence="1">
    <location>
        <begin position="39"/>
        <end position="180"/>
    </location>
</feature>
<reference evidence="2" key="1">
    <citation type="journal article" date="2014" name="Int. J. Syst. Evol. Microbiol.">
        <title>Complete genome sequence of Corynebacterium casei LMG S-19264T (=DSM 44701T), isolated from a smear-ripened cheese.</title>
        <authorList>
            <consortium name="US DOE Joint Genome Institute (JGI-PGF)"/>
            <person name="Walter F."/>
            <person name="Albersmeier A."/>
            <person name="Kalinowski J."/>
            <person name="Ruckert C."/>
        </authorList>
    </citation>
    <scope>NUCLEOTIDE SEQUENCE</scope>
    <source>
        <strain evidence="2">JCM 4790</strain>
    </source>
</reference>
<organism evidence="2 3">
    <name type="scientific">Streptomyces minutiscleroticus</name>
    <dbReference type="NCBI Taxonomy" id="68238"/>
    <lineage>
        <taxon>Bacteria</taxon>
        <taxon>Bacillati</taxon>
        <taxon>Actinomycetota</taxon>
        <taxon>Actinomycetes</taxon>
        <taxon>Kitasatosporales</taxon>
        <taxon>Streptomycetaceae</taxon>
        <taxon>Streptomyces</taxon>
    </lineage>
</organism>
<keyword evidence="3" id="KW-1185">Reference proteome</keyword>